<evidence type="ECO:0000313" key="2">
    <source>
        <dbReference type="EMBL" id="RJF90994.1"/>
    </source>
</evidence>
<evidence type="ECO:0000256" key="1">
    <source>
        <dbReference type="SAM" id="Phobius"/>
    </source>
</evidence>
<evidence type="ECO:0000313" key="3">
    <source>
        <dbReference type="Proteomes" id="UP000286100"/>
    </source>
</evidence>
<keyword evidence="1" id="KW-1133">Transmembrane helix</keyword>
<accession>A0A418WLW8</accession>
<gene>
    <name evidence="2" type="ORF">D3876_12635</name>
</gene>
<name>A0A418WLW8_9SPHN</name>
<protein>
    <submittedName>
        <fullName evidence="2">Uncharacterized protein</fullName>
    </submittedName>
</protein>
<dbReference type="EMBL" id="QYUM01000003">
    <property type="protein sequence ID" value="RJF90994.1"/>
    <property type="molecule type" value="Genomic_DNA"/>
</dbReference>
<organism evidence="2 3">
    <name type="scientific">Sphingomonas cavernae</name>
    <dbReference type="NCBI Taxonomy" id="2320861"/>
    <lineage>
        <taxon>Bacteria</taxon>
        <taxon>Pseudomonadati</taxon>
        <taxon>Pseudomonadota</taxon>
        <taxon>Alphaproteobacteria</taxon>
        <taxon>Sphingomonadales</taxon>
        <taxon>Sphingomonadaceae</taxon>
        <taxon>Sphingomonas</taxon>
    </lineage>
</organism>
<keyword evidence="1" id="KW-0472">Membrane</keyword>
<dbReference type="Proteomes" id="UP000286100">
    <property type="component" value="Unassembled WGS sequence"/>
</dbReference>
<keyword evidence="1" id="KW-0812">Transmembrane</keyword>
<comment type="caution">
    <text evidence="2">The sequence shown here is derived from an EMBL/GenBank/DDBJ whole genome shotgun (WGS) entry which is preliminary data.</text>
</comment>
<keyword evidence="3" id="KW-1185">Reference proteome</keyword>
<reference evidence="2 3" key="1">
    <citation type="submission" date="2018-09" db="EMBL/GenBank/DDBJ databases">
        <authorList>
            <person name="Zhu H."/>
        </authorList>
    </citation>
    <scope>NUCLEOTIDE SEQUENCE [LARGE SCALE GENOMIC DNA]</scope>
    <source>
        <strain evidence="2 3">K2R01-6</strain>
    </source>
</reference>
<dbReference type="AlphaFoldDB" id="A0A418WLW8"/>
<sequence length="59" mass="5961">MSRILSAAAIVAAVLTLSVPLMLLARAIGDPLIGLLLALIVFITATPFLARSGAAHHAG</sequence>
<feature type="transmembrane region" description="Helical" evidence="1">
    <location>
        <begin position="32"/>
        <end position="50"/>
    </location>
</feature>
<dbReference type="RefSeq" id="WP_119762670.1">
    <property type="nucleotide sequence ID" value="NZ_QYUM01000003.1"/>
</dbReference>
<proteinExistence type="predicted"/>